<accession>A0A2N3QS59</accession>
<dbReference type="AlphaFoldDB" id="A0A2N3QS59"/>
<evidence type="ECO:0000313" key="8">
    <source>
        <dbReference type="Proteomes" id="UP000233783"/>
    </source>
</evidence>
<feature type="transmembrane region" description="Helical" evidence="5">
    <location>
        <begin position="67"/>
        <end position="89"/>
    </location>
</feature>
<dbReference type="InterPro" id="IPR020846">
    <property type="entry name" value="MFS_dom"/>
</dbReference>
<evidence type="ECO:0000256" key="5">
    <source>
        <dbReference type="SAM" id="Phobius"/>
    </source>
</evidence>
<sequence length="94" mass="9901">MGAIANDEMITAKDGQQHSWKSVKLLIATLIVSTLGDGFCGVMMAVALPNISETYHVSIATANWVTVGYAIVAATAVMTAATVLARIGLKKLFF</sequence>
<comment type="caution">
    <text evidence="7">The sequence shown here is derived from an EMBL/GenBank/DDBJ whole genome shotgun (WGS) entry which is preliminary data.</text>
</comment>
<feature type="transmembrane region" description="Helical" evidence="5">
    <location>
        <begin position="25"/>
        <end position="47"/>
    </location>
</feature>
<keyword evidence="3 5" id="KW-1133">Transmembrane helix</keyword>
<gene>
    <name evidence="7" type="ORF">CQR56_1515</name>
</gene>
<dbReference type="Proteomes" id="UP000233783">
    <property type="component" value="Unassembled WGS sequence"/>
</dbReference>
<name>A0A2N3QS59_9BIFI</name>
<dbReference type="PROSITE" id="PS50850">
    <property type="entry name" value="MFS"/>
    <property type="match status" value="1"/>
</dbReference>
<keyword evidence="4 5" id="KW-0472">Membrane</keyword>
<dbReference type="GO" id="GO:0022857">
    <property type="term" value="F:transmembrane transporter activity"/>
    <property type="evidence" value="ECO:0007669"/>
    <property type="project" value="InterPro"/>
</dbReference>
<keyword evidence="2 5" id="KW-0812">Transmembrane</keyword>
<evidence type="ECO:0000256" key="2">
    <source>
        <dbReference type="ARBA" id="ARBA00022692"/>
    </source>
</evidence>
<dbReference type="GO" id="GO:0005886">
    <property type="term" value="C:plasma membrane"/>
    <property type="evidence" value="ECO:0007669"/>
    <property type="project" value="UniProtKB-SubCell"/>
</dbReference>
<feature type="domain" description="Major facilitator superfamily (MFS) profile" evidence="6">
    <location>
        <begin position="26"/>
        <end position="94"/>
    </location>
</feature>
<dbReference type="SUPFAM" id="SSF103473">
    <property type="entry name" value="MFS general substrate transporter"/>
    <property type="match status" value="1"/>
</dbReference>
<proteinExistence type="predicted"/>
<comment type="subcellular location">
    <subcellularLocation>
        <location evidence="1">Cell membrane</location>
        <topology evidence="1">Multi-pass membrane protein</topology>
    </subcellularLocation>
</comment>
<evidence type="ECO:0000256" key="1">
    <source>
        <dbReference type="ARBA" id="ARBA00004651"/>
    </source>
</evidence>
<dbReference type="InterPro" id="IPR036259">
    <property type="entry name" value="MFS_trans_sf"/>
</dbReference>
<dbReference type="GeneID" id="89494069"/>
<reference evidence="7 8" key="1">
    <citation type="submission" date="2017-10" db="EMBL/GenBank/DDBJ databases">
        <title>Bifidobacterium genomics.</title>
        <authorList>
            <person name="Lugli G.A."/>
            <person name="Milani C."/>
            <person name="Mancabelli L."/>
        </authorList>
    </citation>
    <scope>NUCLEOTIDE SEQUENCE [LARGE SCALE GENOMIC DNA]</scope>
    <source>
        <strain evidence="7 8">1744B</strain>
    </source>
</reference>
<organism evidence="7 8">
    <name type="scientific">Bifidobacterium pseudolongum subsp. globosum</name>
    <dbReference type="NCBI Taxonomy" id="1690"/>
    <lineage>
        <taxon>Bacteria</taxon>
        <taxon>Bacillati</taxon>
        <taxon>Actinomycetota</taxon>
        <taxon>Actinomycetes</taxon>
        <taxon>Bifidobacteriales</taxon>
        <taxon>Bifidobacteriaceae</taxon>
        <taxon>Bifidobacterium</taxon>
    </lineage>
</organism>
<protein>
    <submittedName>
        <fullName evidence="7">Multidrug transporter</fullName>
    </submittedName>
</protein>
<evidence type="ECO:0000256" key="3">
    <source>
        <dbReference type="ARBA" id="ARBA00022989"/>
    </source>
</evidence>
<dbReference type="RefSeq" id="WP_236822964.1">
    <property type="nucleotide sequence ID" value="NZ_JBKZBJ010000029.1"/>
</dbReference>
<evidence type="ECO:0000256" key="4">
    <source>
        <dbReference type="ARBA" id="ARBA00023136"/>
    </source>
</evidence>
<evidence type="ECO:0000259" key="6">
    <source>
        <dbReference type="PROSITE" id="PS50850"/>
    </source>
</evidence>
<dbReference type="EMBL" id="PCHB01000016">
    <property type="protein sequence ID" value="PKU94749.1"/>
    <property type="molecule type" value="Genomic_DNA"/>
</dbReference>
<evidence type="ECO:0000313" key="7">
    <source>
        <dbReference type="EMBL" id="PKU94749.1"/>
    </source>
</evidence>